<evidence type="ECO:0000256" key="14">
    <source>
        <dbReference type="PIRSR" id="PIRSR038193-1"/>
    </source>
</evidence>
<dbReference type="OrthoDB" id="5796153at2759"/>
<keyword evidence="10" id="KW-0325">Glycoprotein</keyword>
<evidence type="ECO:0000256" key="7">
    <source>
        <dbReference type="ARBA" id="ARBA00022729"/>
    </source>
</evidence>
<comment type="subcellular location">
    <subcellularLocation>
        <location evidence="2">Lysosome</location>
    </subcellularLocation>
    <subcellularLocation>
        <location evidence="3">Secreted</location>
    </subcellularLocation>
</comment>
<dbReference type="GO" id="GO:0031410">
    <property type="term" value="C:cytoplasmic vesicle"/>
    <property type="evidence" value="ECO:0007669"/>
    <property type="project" value="TreeGrafter"/>
</dbReference>
<dbReference type="PANTHER" id="PTHR11769:SF23">
    <property type="entry name" value="HYALURONIDASE-1"/>
    <property type="match status" value="1"/>
</dbReference>
<evidence type="ECO:0000256" key="6">
    <source>
        <dbReference type="ARBA" id="ARBA00022536"/>
    </source>
</evidence>
<evidence type="ECO:0000256" key="15">
    <source>
        <dbReference type="PIRSR" id="PIRSR038193-2"/>
    </source>
</evidence>
<dbReference type="Pfam" id="PF01630">
    <property type="entry name" value="Glyco_hydro_56"/>
    <property type="match status" value="1"/>
</dbReference>
<dbReference type="AlphaFoldDB" id="A0A672GNM6"/>
<evidence type="ECO:0000256" key="12">
    <source>
        <dbReference type="ARBA" id="ARBA00023295"/>
    </source>
</evidence>
<dbReference type="GO" id="GO:0004415">
    <property type="term" value="F:hyalurononglucosaminidase activity"/>
    <property type="evidence" value="ECO:0007669"/>
    <property type="project" value="UniProtKB-UniRule"/>
</dbReference>
<comment type="similarity">
    <text evidence="4 13 17">Belongs to the glycosyl hydrolase 56 family.</text>
</comment>
<feature type="disulfide bond" evidence="16">
    <location>
        <begin position="207"/>
        <end position="220"/>
    </location>
</feature>
<evidence type="ECO:0000256" key="4">
    <source>
        <dbReference type="ARBA" id="ARBA00008871"/>
    </source>
</evidence>
<keyword evidence="9 16" id="KW-1015">Disulfide bond</keyword>
<evidence type="ECO:0000313" key="20">
    <source>
        <dbReference type="Proteomes" id="UP000472267"/>
    </source>
</evidence>
<feature type="disulfide bond" evidence="16">
    <location>
        <begin position="423"/>
        <end position="432"/>
    </location>
</feature>
<evidence type="ECO:0000256" key="16">
    <source>
        <dbReference type="PIRSR" id="PIRSR038193-3"/>
    </source>
</evidence>
<reference evidence="19" key="2">
    <citation type="submission" date="2025-08" db="UniProtKB">
        <authorList>
            <consortium name="Ensembl"/>
        </authorList>
    </citation>
    <scope>IDENTIFICATION</scope>
</reference>
<dbReference type="FunFam" id="3.20.20.70:FF:000065">
    <property type="entry name" value="Hyaluronidase"/>
    <property type="match status" value="1"/>
</dbReference>
<evidence type="ECO:0000256" key="9">
    <source>
        <dbReference type="ARBA" id="ARBA00023157"/>
    </source>
</evidence>
<evidence type="ECO:0000256" key="13">
    <source>
        <dbReference type="PIRNR" id="PIRNR038193"/>
    </source>
</evidence>
<proteinExistence type="inferred from homology"/>
<gene>
    <name evidence="19" type="primary">hyal1</name>
</gene>
<dbReference type="EC" id="3.2.1.35" evidence="17"/>
<evidence type="ECO:0000256" key="10">
    <source>
        <dbReference type="ARBA" id="ARBA00023180"/>
    </source>
</evidence>
<keyword evidence="20" id="KW-1185">Reference proteome</keyword>
<dbReference type="Gene3D" id="3.20.20.70">
    <property type="entry name" value="Aldolase class I"/>
    <property type="match status" value="1"/>
</dbReference>
<dbReference type="PIRSF" id="PIRSF038193">
    <property type="entry name" value="Hyaluronidase"/>
    <property type="match status" value="1"/>
</dbReference>
<keyword evidence="8 17" id="KW-0378">Hydrolase</keyword>
<evidence type="ECO:0000256" key="8">
    <source>
        <dbReference type="ARBA" id="ARBA00022801"/>
    </source>
</evidence>
<dbReference type="InParanoid" id="A0A672GNM6"/>
<dbReference type="Proteomes" id="UP000472267">
    <property type="component" value="Chromosome 5"/>
</dbReference>
<feature type="signal peptide" evidence="18">
    <location>
        <begin position="1"/>
        <end position="21"/>
    </location>
</feature>
<evidence type="ECO:0000256" key="17">
    <source>
        <dbReference type="RuleBase" id="RU610713"/>
    </source>
</evidence>
<reference evidence="19" key="3">
    <citation type="submission" date="2025-09" db="UniProtKB">
        <authorList>
            <consortium name="Ensembl"/>
        </authorList>
    </citation>
    <scope>IDENTIFICATION</scope>
</reference>
<keyword evidence="11" id="KW-0458">Lysosome</keyword>
<name>A0A672GNM6_SALFA</name>
<evidence type="ECO:0000256" key="18">
    <source>
        <dbReference type="SAM" id="SignalP"/>
    </source>
</evidence>
<keyword evidence="7 18" id="KW-0732">Signal</keyword>
<keyword evidence="12 17" id="KW-0326">Glycosidase</keyword>
<evidence type="ECO:0000313" key="19">
    <source>
        <dbReference type="Ensembl" id="ENSSFAP00005020361.1"/>
    </source>
</evidence>
<feature type="disulfide bond" evidence="16">
    <location>
        <begin position="363"/>
        <end position="421"/>
    </location>
</feature>
<comment type="catalytic activity">
    <reaction evidence="1 17">
        <text>Random hydrolysis of (1-&gt;4)-linkages between N-acetyl-beta-D-glucosamine and D-glucuronate residues in hyaluronate.</text>
        <dbReference type="EC" id="3.2.1.35"/>
    </reaction>
</comment>
<evidence type="ECO:0000256" key="1">
    <source>
        <dbReference type="ARBA" id="ARBA00000251"/>
    </source>
</evidence>
<evidence type="ECO:0000256" key="11">
    <source>
        <dbReference type="ARBA" id="ARBA00023228"/>
    </source>
</evidence>
<keyword evidence="5" id="KW-0964">Secreted</keyword>
<feature type="disulfide bond" evidence="16">
    <location>
        <begin position="358"/>
        <end position="369"/>
    </location>
</feature>
<feature type="glycosylation site" description="N-linked (GlcNAc...) asparagine" evidence="15">
    <location>
        <position position="350"/>
    </location>
</feature>
<dbReference type="InterPro" id="IPR018155">
    <property type="entry name" value="Hyaluronidase"/>
</dbReference>
<dbReference type="InterPro" id="IPR017853">
    <property type="entry name" value="GH"/>
</dbReference>
<dbReference type="OMA" id="DGLWGYY"/>
<reference evidence="19" key="1">
    <citation type="submission" date="2019-06" db="EMBL/GenBank/DDBJ databases">
        <authorList>
            <consortium name="Wellcome Sanger Institute Data Sharing"/>
        </authorList>
    </citation>
    <scope>NUCLEOTIDE SEQUENCE [LARGE SCALE GENOMIC DNA]</scope>
</reference>
<dbReference type="GO" id="GO:0005576">
    <property type="term" value="C:extracellular region"/>
    <property type="evidence" value="ECO:0007669"/>
    <property type="project" value="UniProtKB-SubCell"/>
</dbReference>
<evidence type="ECO:0000256" key="3">
    <source>
        <dbReference type="ARBA" id="ARBA00004613"/>
    </source>
</evidence>
<sequence length="438" mass="49248">MRSFPPELLLLLPVLLSLVSGLQSSSFSQVPFLSVWNAPTASCLSRFDVDLDLGTFSIVQNQNQTFMGDNITIFYAEKLGLYPSYSGQGEALNGGVPQNSSLEEHLRAARQDIRTDIPDREFQGLAVVDWESWRPMWERNWDSKHIYWEGSRSLVRSRHPDWSPAQVEAAARGEFEEAARKFMEETVRLGREERPGGLWGFYGFPSCYNYYNGTNYTGECPAVEMKRNDELLWLWNVSSALYPDIYLGLSQRGLHREVLLYTHHRILEAMRAGAQATPSPPPVYPYSRIVYTYTLDFLSQEHLVYTIGESAALGAGGVVLWGDNSFSRSKAACEAVKSYIDATLGSYLVNVTSAAVLCSRTLCSSRGRCQRRDPGSGAYLHLHPALWKVVSERGAGGRRNYTVLGRMQTQQVELLRSEFRCKCYPGWGGKSCSEPTHT</sequence>
<dbReference type="GO" id="GO:0005975">
    <property type="term" value="P:carbohydrate metabolic process"/>
    <property type="evidence" value="ECO:0007669"/>
    <property type="project" value="UniProtKB-UniRule"/>
</dbReference>
<dbReference type="PRINTS" id="PR00846">
    <property type="entry name" value="GLHYDRLASE56"/>
</dbReference>
<organism evidence="19 20">
    <name type="scientific">Salarias fasciatus</name>
    <name type="common">Jewelled blenny</name>
    <name type="synonym">Blennius fasciatus</name>
    <dbReference type="NCBI Taxonomy" id="181472"/>
    <lineage>
        <taxon>Eukaryota</taxon>
        <taxon>Metazoa</taxon>
        <taxon>Chordata</taxon>
        <taxon>Craniata</taxon>
        <taxon>Vertebrata</taxon>
        <taxon>Euteleostomi</taxon>
        <taxon>Actinopterygii</taxon>
        <taxon>Neopterygii</taxon>
        <taxon>Teleostei</taxon>
        <taxon>Neoteleostei</taxon>
        <taxon>Acanthomorphata</taxon>
        <taxon>Ovalentaria</taxon>
        <taxon>Blenniimorphae</taxon>
        <taxon>Blenniiformes</taxon>
        <taxon>Blennioidei</taxon>
        <taxon>Blenniidae</taxon>
        <taxon>Salariinae</taxon>
        <taxon>Salarias</taxon>
    </lineage>
</organism>
<feature type="chain" id="PRO_5025336320" description="Hyaluronidase" evidence="18">
    <location>
        <begin position="22"/>
        <end position="438"/>
    </location>
</feature>
<dbReference type="GO" id="GO:0005764">
    <property type="term" value="C:lysosome"/>
    <property type="evidence" value="ECO:0007669"/>
    <property type="project" value="UniProtKB-SubCell"/>
</dbReference>
<keyword evidence="6" id="KW-0245">EGF-like domain</keyword>
<dbReference type="SUPFAM" id="SSF51445">
    <property type="entry name" value="(Trans)glycosidases"/>
    <property type="match status" value="1"/>
</dbReference>
<dbReference type="GlyCosmos" id="A0A672GNM6">
    <property type="glycosylation" value="1 site, No reported glycans"/>
</dbReference>
<evidence type="ECO:0000256" key="5">
    <source>
        <dbReference type="ARBA" id="ARBA00022525"/>
    </source>
</evidence>
<dbReference type="PANTHER" id="PTHR11769">
    <property type="entry name" value="HYALURONIDASE"/>
    <property type="match status" value="1"/>
</dbReference>
<feature type="disulfide bond" evidence="16">
    <location>
        <begin position="43"/>
        <end position="333"/>
    </location>
</feature>
<protein>
    <recommendedName>
        <fullName evidence="17">Hyaluronidase</fullName>
        <ecNumber evidence="17">3.2.1.35</ecNumber>
    </recommendedName>
</protein>
<feature type="active site" description="Proton donor" evidence="14">
    <location>
        <position position="131"/>
    </location>
</feature>
<accession>A0A672GNM6</accession>
<dbReference type="GO" id="GO:0030214">
    <property type="term" value="P:hyaluronan catabolic process"/>
    <property type="evidence" value="ECO:0007669"/>
    <property type="project" value="TreeGrafter"/>
</dbReference>
<dbReference type="InterPro" id="IPR013785">
    <property type="entry name" value="Aldolase_TIM"/>
</dbReference>
<evidence type="ECO:0000256" key="2">
    <source>
        <dbReference type="ARBA" id="ARBA00004371"/>
    </source>
</evidence>
<dbReference type="Ensembl" id="ENSSFAT00005021164.1">
    <property type="protein sequence ID" value="ENSSFAP00005020361.1"/>
    <property type="gene ID" value="ENSSFAG00005010588.1"/>
</dbReference>